<comment type="catalytic activity">
    <reaction evidence="2">
        <text>N(6)-(dimethylallyl)adenosine 5'-phosphate + H2O = N(6)-dimethylallyladenine + D-ribose 5-phosphate</text>
        <dbReference type="Rhea" id="RHEA:48560"/>
        <dbReference type="ChEBI" id="CHEBI:15377"/>
        <dbReference type="ChEBI" id="CHEBI:17660"/>
        <dbReference type="ChEBI" id="CHEBI:57526"/>
        <dbReference type="ChEBI" id="CHEBI:78346"/>
        <dbReference type="EC" id="3.2.2.n1"/>
    </reaction>
</comment>
<dbReference type="Gene3D" id="3.40.50.450">
    <property type="match status" value="1"/>
</dbReference>
<accession>A0A7W9HKU1</accession>
<dbReference type="Proteomes" id="UP000552097">
    <property type="component" value="Unassembled WGS sequence"/>
</dbReference>
<evidence type="ECO:0000313" key="3">
    <source>
        <dbReference type="EMBL" id="MBB5803941.1"/>
    </source>
</evidence>
<comment type="catalytic activity">
    <reaction evidence="2">
        <text>9-ribosyl-trans-zeatin 5'-phosphate + H2O = trans-zeatin + D-ribose 5-phosphate</text>
        <dbReference type="Rhea" id="RHEA:48564"/>
        <dbReference type="ChEBI" id="CHEBI:15377"/>
        <dbReference type="ChEBI" id="CHEBI:16522"/>
        <dbReference type="ChEBI" id="CHEBI:78346"/>
        <dbReference type="ChEBI" id="CHEBI:87947"/>
        <dbReference type="EC" id="3.2.2.n1"/>
    </reaction>
</comment>
<name>A0A7W9HKU1_9PSEU</name>
<dbReference type="GO" id="GO:0005829">
    <property type="term" value="C:cytosol"/>
    <property type="evidence" value="ECO:0007669"/>
    <property type="project" value="TreeGrafter"/>
</dbReference>
<comment type="caution">
    <text evidence="3">The sequence shown here is derived from an EMBL/GenBank/DDBJ whole genome shotgun (WGS) entry which is preliminary data.</text>
</comment>
<dbReference type="GO" id="GO:0016799">
    <property type="term" value="F:hydrolase activity, hydrolyzing N-glycosyl compounds"/>
    <property type="evidence" value="ECO:0007669"/>
    <property type="project" value="TreeGrafter"/>
</dbReference>
<dbReference type="Pfam" id="PF03641">
    <property type="entry name" value="Lysine_decarbox"/>
    <property type="match status" value="1"/>
</dbReference>
<dbReference type="InterPro" id="IPR005269">
    <property type="entry name" value="LOG"/>
</dbReference>
<dbReference type="SUPFAM" id="SSF102405">
    <property type="entry name" value="MCP/YpsA-like"/>
    <property type="match status" value="1"/>
</dbReference>
<dbReference type="EMBL" id="JACHMO010000001">
    <property type="protein sequence ID" value="MBB5803941.1"/>
    <property type="molecule type" value="Genomic_DNA"/>
</dbReference>
<evidence type="ECO:0000256" key="1">
    <source>
        <dbReference type="ARBA" id="ARBA00006763"/>
    </source>
</evidence>
<sequence>MRVCVFCGSSGGRVRHVEVAALVGRTLAERGIEVVYGGGRVGTMGALADGALAAGGSVTGVIPRSLVAWEVAHENLTKLHVVESMHERKALMANLADAFITLPGGAGTLEELFEVWTWAQLGLHSKPVGLLDVDGYFGHLLKMIDHMVEEGFLKPPYRRMLLVDHDLDRLLERCRDYRPPDYTWSEESALP</sequence>
<dbReference type="GO" id="GO:0009691">
    <property type="term" value="P:cytokinin biosynthetic process"/>
    <property type="evidence" value="ECO:0007669"/>
    <property type="project" value="UniProtKB-UniRule"/>
</dbReference>
<proteinExistence type="inferred from homology"/>
<dbReference type="EC" id="3.2.2.n1" evidence="2"/>
<gene>
    <name evidence="3" type="ORF">F4560_003709</name>
</gene>
<evidence type="ECO:0000313" key="4">
    <source>
        <dbReference type="Proteomes" id="UP000552097"/>
    </source>
</evidence>
<dbReference type="PANTHER" id="PTHR31223">
    <property type="entry name" value="LOG FAMILY PROTEIN YJL055W"/>
    <property type="match status" value="1"/>
</dbReference>
<evidence type="ECO:0000256" key="2">
    <source>
        <dbReference type="RuleBase" id="RU363015"/>
    </source>
</evidence>
<comment type="similarity">
    <text evidence="1 2">Belongs to the LOG family.</text>
</comment>
<keyword evidence="4" id="KW-1185">Reference proteome</keyword>
<organism evidence="3 4">
    <name type="scientific">Saccharothrix ecbatanensis</name>
    <dbReference type="NCBI Taxonomy" id="1105145"/>
    <lineage>
        <taxon>Bacteria</taxon>
        <taxon>Bacillati</taxon>
        <taxon>Actinomycetota</taxon>
        <taxon>Actinomycetes</taxon>
        <taxon>Pseudonocardiales</taxon>
        <taxon>Pseudonocardiaceae</taxon>
        <taxon>Saccharothrix</taxon>
    </lineage>
</organism>
<protein>
    <recommendedName>
        <fullName evidence="2">Cytokinin riboside 5'-monophosphate phosphoribohydrolase</fullName>
        <ecNumber evidence="2">3.2.2.n1</ecNumber>
    </recommendedName>
</protein>
<keyword evidence="2" id="KW-0203">Cytokinin biosynthesis</keyword>
<dbReference type="InterPro" id="IPR031100">
    <property type="entry name" value="LOG_fam"/>
</dbReference>
<dbReference type="RefSeq" id="WP_184921526.1">
    <property type="nucleotide sequence ID" value="NZ_JACHMO010000001.1"/>
</dbReference>
<reference evidence="3 4" key="1">
    <citation type="submission" date="2020-08" db="EMBL/GenBank/DDBJ databases">
        <title>Sequencing the genomes of 1000 actinobacteria strains.</title>
        <authorList>
            <person name="Klenk H.-P."/>
        </authorList>
    </citation>
    <scope>NUCLEOTIDE SEQUENCE [LARGE SCALE GENOMIC DNA]</scope>
    <source>
        <strain evidence="3 4">DSM 45486</strain>
    </source>
</reference>
<dbReference type="PANTHER" id="PTHR31223:SF70">
    <property type="entry name" value="LOG FAMILY PROTEIN YJL055W"/>
    <property type="match status" value="1"/>
</dbReference>
<dbReference type="AlphaFoldDB" id="A0A7W9HKU1"/>
<keyword evidence="2" id="KW-0378">Hydrolase</keyword>
<dbReference type="NCBIfam" id="TIGR00730">
    <property type="entry name" value="Rossman fold protein, TIGR00730 family"/>
    <property type="match status" value="1"/>
</dbReference>